<dbReference type="PANTHER" id="PTHR42958">
    <property type="entry name" value="HYDROGENASE-2 LARGE CHAIN"/>
    <property type="match status" value="1"/>
</dbReference>
<dbReference type="EMBL" id="NISI01000014">
    <property type="protein sequence ID" value="OWR00747.1"/>
    <property type="molecule type" value="Genomic_DNA"/>
</dbReference>
<reference evidence="1 2" key="1">
    <citation type="journal article" date="2007" name="Int. J. Syst. Evol. Microbiol.">
        <title>Description of Pelomonas aquatica sp. nov. and Pelomonas puraquae sp. nov., isolated from industrial and haemodialysis water.</title>
        <authorList>
            <person name="Gomila M."/>
            <person name="Bowien B."/>
            <person name="Falsen E."/>
            <person name="Moore E.R."/>
            <person name="Lalucat J."/>
        </authorList>
    </citation>
    <scope>NUCLEOTIDE SEQUENCE [LARGE SCALE GENOMIC DNA]</scope>
    <source>
        <strain evidence="1 2">CCUG 52769</strain>
    </source>
</reference>
<organism evidence="1 2">
    <name type="scientific">Roseateles puraquae</name>
    <dbReference type="NCBI Taxonomy" id="431059"/>
    <lineage>
        <taxon>Bacteria</taxon>
        <taxon>Pseudomonadati</taxon>
        <taxon>Pseudomonadota</taxon>
        <taxon>Betaproteobacteria</taxon>
        <taxon>Burkholderiales</taxon>
        <taxon>Sphaerotilaceae</taxon>
        <taxon>Roseateles</taxon>
    </lineage>
</organism>
<dbReference type="SUPFAM" id="SSF56762">
    <property type="entry name" value="HydB/Nqo4-like"/>
    <property type="match status" value="1"/>
</dbReference>
<accession>A0A254MZG6</accession>
<evidence type="ECO:0000313" key="2">
    <source>
        <dbReference type="Proteomes" id="UP000197446"/>
    </source>
</evidence>
<name>A0A254MZG6_9BURK</name>
<evidence type="ECO:0000313" key="1">
    <source>
        <dbReference type="EMBL" id="OWR00747.1"/>
    </source>
</evidence>
<comment type="caution">
    <text evidence="1">The sequence shown here is derived from an EMBL/GenBank/DDBJ whole genome shotgun (WGS) entry which is preliminary data.</text>
</comment>
<dbReference type="AlphaFoldDB" id="A0A254MZG6"/>
<dbReference type="InterPro" id="IPR050867">
    <property type="entry name" value="NiFe/NiFeSe_hydrgnase_LSU"/>
</dbReference>
<dbReference type="OrthoDB" id="9157196at2"/>
<dbReference type="RefSeq" id="WP_088485735.1">
    <property type="nucleotide sequence ID" value="NZ_NISI01000014.1"/>
</dbReference>
<protein>
    <submittedName>
        <fullName evidence="1">Hydrogenase formation protein</fullName>
    </submittedName>
</protein>
<keyword evidence="2" id="KW-1185">Reference proteome</keyword>
<proteinExistence type="predicted"/>
<dbReference type="PANTHER" id="PTHR42958:SF4">
    <property type="entry name" value="HYDROGENASE EXPRESSION_FORMATION PROTEIN HUPK"/>
    <property type="match status" value="1"/>
</dbReference>
<gene>
    <name evidence="1" type="ORF">CDO81_23710</name>
</gene>
<dbReference type="Gene3D" id="1.10.645.10">
    <property type="entry name" value="Cytochrome-c3 Hydrogenase, chain B"/>
    <property type="match status" value="1"/>
</dbReference>
<dbReference type="InterPro" id="IPR029014">
    <property type="entry name" value="NiFe-Hase_large"/>
</dbReference>
<dbReference type="Proteomes" id="UP000197446">
    <property type="component" value="Unassembled WGS sequence"/>
</dbReference>
<sequence length="371" mass="40181">MTSLDTLAGVVRLRPGQARPGSVLNNRPDWAGTLARGKLAAEVPGLLASLYSLCGHAHRLCSQMALRAAEQGAVDADAGAARALQLETLCEHARRIGLDWPGALSPAAAKDAALSLRCCPVLRSREADSRDTRLWLQRHLLGMPAADWLRCWEARPDWWADWSATGHGWLPALVRSARSAADWPVAAAEPLHVHAGTVSLRQLAACLRENPGYTRQPRWHDDCAETGSWTRLHDAARPMPTTPWQRLGARVAELVRLSQPDEPGRSGSGWLAFGALQIAPCEGLAWVEMARGLLVHHACLDGDGRVAAYRVLAPTEWNFHAEGAVAAALEGLRPAHGAFAQRRIAALMAAYDPCVRFEVETQALQEEGAHA</sequence>